<organism evidence="1 2">
    <name type="scientific">Apiospora kogelbergensis</name>
    <dbReference type="NCBI Taxonomy" id="1337665"/>
    <lineage>
        <taxon>Eukaryota</taxon>
        <taxon>Fungi</taxon>
        <taxon>Dikarya</taxon>
        <taxon>Ascomycota</taxon>
        <taxon>Pezizomycotina</taxon>
        <taxon>Sordariomycetes</taxon>
        <taxon>Xylariomycetidae</taxon>
        <taxon>Amphisphaeriales</taxon>
        <taxon>Apiosporaceae</taxon>
        <taxon>Apiospora</taxon>
    </lineage>
</organism>
<evidence type="ECO:0008006" key="3">
    <source>
        <dbReference type="Google" id="ProtNLM"/>
    </source>
</evidence>
<proteinExistence type="predicted"/>
<accession>A0AAW0R2W8</accession>
<evidence type="ECO:0000313" key="2">
    <source>
        <dbReference type="Proteomes" id="UP001392437"/>
    </source>
</evidence>
<keyword evidence="2" id="KW-1185">Reference proteome</keyword>
<protein>
    <recommendedName>
        <fullName evidence="3">Fungal N-terminal domain-containing protein</fullName>
    </recommendedName>
</protein>
<dbReference type="Proteomes" id="UP001392437">
    <property type="component" value="Unassembled WGS sequence"/>
</dbReference>
<evidence type="ECO:0000313" key="1">
    <source>
        <dbReference type="EMBL" id="KAK8121563.1"/>
    </source>
</evidence>
<dbReference type="AlphaFoldDB" id="A0AAW0R2W8"/>
<name>A0AAW0R2W8_9PEZI</name>
<reference evidence="1 2" key="1">
    <citation type="submission" date="2023-01" db="EMBL/GenBank/DDBJ databases">
        <title>Analysis of 21 Apiospora genomes using comparative genomics revels a genus with tremendous synthesis potential of carbohydrate active enzymes and secondary metabolites.</title>
        <authorList>
            <person name="Sorensen T."/>
        </authorList>
    </citation>
    <scope>NUCLEOTIDE SEQUENCE [LARGE SCALE GENOMIC DNA]</scope>
    <source>
        <strain evidence="1 2">CBS 117206</strain>
    </source>
</reference>
<comment type="caution">
    <text evidence="1">The sequence shown here is derived from an EMBL/GenBank/DDBJ whole genome shotgun (WGS) entry which is preliminary data.</text>
</comment>
<gene>
    <name evidence="1" type="ORF">PG999_005683</name>
</gene>
<dbReference type="EMBL" id="JAQQWP010000004">
    <property type="protein sequence ID" value="KAK8121563.1"/>
    <property type="molecule type" value="Genomic_DNA"/>
</dbReference>
<sequence>MSDPLSIAASIAGVATAGFAVAKGLYRIADGIGSPGVEVRIYGDEIAAFSKVLSQLRTEVQSPRSPQEATKETQDLLEDTVYACDKILQPIKAILLTLSPVLERLEDNKSKLSRFGLRVQWIFSYKEKLLFYRSALNAQQRLLQTLLDLLLLQAAKQTPSQNISIFHISLQHSVEVASRALYGPRDHIPQDVHTVQSVPSLVENGPGVPSQALVPLTDRADGLQLLESRGGPDALAFTQSSPGLSAGDDDELEAMSRQIDQYLDSGGQASIMSIVHDMRIVAPRVLRLVAQQLKSHDVEHMFDHQWERRACLHEDYNFDTEKYAIPSEDPQLDLTLKVASMIKKYKSRDTLFLIYYSSHGIISD</sequence>